<protein>
    <submittedName>
        <fullName evidence="1">Uncharacterized protein</fullName>
    </submittedName>
</protein>
<evidence type="ECO:0000313" key="1">
    <source>
        <dbReference type="EMBL" id="MFB2935522.1"/>
    </source>
</evidence>
<evidence type="ECO:0000313" key="2">
    <source>
        <dbReference type="Proteomes" id="UP001576776"/>
    </source>
</evidence>
<organism evidence="1 2">
    <name type="scientific">Floridaenema fluviatile BLCC-F154</name>
    <dbReference type="NCBI Taxonomy" id="3153640"/>
    <lineage>
        <taxon>Bacteria</taxon>
        <taxon>Bacillati</taxon>
        <taxon>Cyanobacteriota</taxon>
        <taxon>Cyanophyceae</taxon>
        <taxon>Oscillatoriophycideae</taxon>
        <taxon>Aerosakkonematales</taxon>
        <taxon>Aerosakkonemataceae</taxon>
        <taxon>Floridanema</taxon>
        <taxon>Floridanema fluviatile</taxon>
    </lineage>
</organism>
<keyword evidence="2" id="KW-1185">Reference proteome</keyword>
<sequence length="69" mass="7525">MLTVGSVFEVMEMGLMVDAIASSVLFEEEEDTGLVELAIKPQDEDKYSFVCPNSAPADLMDRLGRAIAQ</sequence>
<dbReference type="Proteomes" id="UP001576776">
    <property type="component" value="Unassembled WGS sequence"/>
</dbReference>
<dbReference type="RefSeq" id="WP_413257035.1">
    <property type="nucleotide sequence ID" value="NZ_JBHFNS010000042.1"/>
</dbReference>
<reference evidence="1 2" key="1">
    <citation type="submission" date="2024-09" db="EMBL/GenBank/DDBJ databases">
        <title>Floridaenema gen nov. (Aerosakkonemataceae, Aerosakkonematales ord. nov., Cyanobacteria) from benthic tropical and subtropical fresh waters, with the description of four new species.</title>
        <authorList>
            <person name="Moretto J.A."/>
            <person name="Berthold D.E."/>
            <person name="Lefler F.W."/>
            <person name="Huang I.-S."/>
            <person name="Laughinghouse H. IV."/>
        </authorList>
    </citation>
    <scope>NUCLEOTIDE SEQUENCE [LARGE SCALE GENOMIC DNA]</scope>
    <source>
        <strain evidence="1 2">BLCC-F154</strain>
    </source>
</reference>
<gene>
    <name evidence="1" type="ORF">ACE1B6_09595</name>
</gene>
<dbReference type="EMBL" id="JBHFNS010000042">
    <property type="protein sequence ID" value="MFB2935522.1"/>
    <property type="molecule type" value="Genomic_DNA"/>
</dbReference>
<name>A0ABV4Y9P9_9CYAN</name>
<proteinExistence type="predicted"/>
<accession>A0ABV4Y9P9</accession>
<comment type="caution">
    <text evidence="1">The sequence shown here is derived from an EMBL/GenBank/DDBJ whole genome shotgun (WGS) entry which is preliminary data.</text>
</comment>